<evidence type="ECO:0000313" key="1">
    <source>
        <dbReference type="EMBL" id="GAU48305.1"/>
    </source>
</evidence>
<dbReference type="Proteomes" id="UP000242715">
    <property type="component" value="Unassembled WGS sequence"/>
</dbReference>
<protein>
    <submittedName>
        <fullName evidence="1">Uncharacterized protein</fullName>
    </submittedName>
</protein>
<gene>
    <name evidence="1" type="ORF">TSUD_132300</name>
</gene>
<proteinExistence type="predicted"/>
<organism evidence="1 2">
    <name type="scientific">Trifolium subterraneum</name>
    <name type="common">Subterranean clover</name>
    <dbReference type="NCBI Taxonomy" id="3900"/>
    <lineage>
        <taxon>Eukaryota</taxon>
        <taxon>Viridiplantae</taxon>
        <taxon>Streptophyta</taxon>
        <taxon>Embryophyta</taxon>
        <taxon>Tracheophyta</taxon>
        <taxon>Spermatophyta</taxon>
        <taxon>Magnoliopsida</taxon>
        <taxon>eudicotyledons</taxon>
        <taxon>Gunneridae</taxon>
        <taxon>Pentapetalae</taxon>
        <taxon>rosids</taxon>
        <taxon>fabids</taxon>
        <taxon>Fabales</taxon>
        <taxon>Fabaceae</taxon>
        <taxon>Papilionoideae</taxon>
        <taxon>50 kb inversion clade</taxon>
        <taxon>NPAAA clade</taxon>
        <taxon>Hologalegina</taxon>
        <taxon>IRL clade</taxon>
        <taxon>Trifolieae</taxon>
        <taxon>Trifolium</taxon>
    </lineage>
</organism>
<name>A0A2Z6PF88_TRISU</name>
<reference evidence="2" key="1">
    <citation type="journal article" date="2017" name="Front. Plant Sci.">
        <title>Climate Clever Clovers: New Paradigm to Reduce the Environmental Footprint of Ruminants by Breeding Low Methanogenic Forages Utilizing Haplotype Variation.</title>
        <authorList>
            <person name="Kaur P."/>
            <person name="Appels R."/>
            <person name="Bayer P.E."/>
            <person name="Keeble-Gagnere G."/>
            <person name="Wang J."/>
            <person name="Hirakawa H."/>
            <person name="Shirasawa K."/>
            <person name="Vercoe P."/>
            <person name="Stefanova K."/>
            <person name="Durmic Z."/>
            <person name="Nichols P."/>
            <person name="Revell C."/>
            <person name="Isobe S.N."/>
            <person name="Edwards D."/>
            <person name="Erskine W."/>
        </authorList>
    </citation>
    <scope>NUCLEOTIDE SEQUENCE [LARGE SCALE GENOMIC DNA]</scope>
    <source>
        <strain evidence="2">cv. Daliak</strain>
    </source>
</reference>
<dbReference type="EMBL" id="DF974403">
    <property type="protein sequence ID" value="GAU48305.1"/>
    <property type="molecule type" value="Genomic_DNA"/>
</dbReference>
<accession>A0A2Z6PF88</accession>
<evidence type="ECO:0000313" key="2">
    <source>
        <dbReference type="Proteomes" id="UP000242715"/>
    </source>
</evidence>
<keyword evidence="2" id="KW-1185">Reference proteome</keyword>
<dbReference type="AlphaFoldDB" id="A0A2Z6PF88"/>
<sequence length="68" mass="7301">MGLLRSGGLGGGFFRGSVVDSFDGFSFNRVRSSSLEVDRDFFSLLCVSVIASIIHSNSITDSLCVCDF</sequence>